<keyword evidence="12" id="KW-1185">Reference proteome</keyword>
<evidence type="ECO:0000256" key="3">
    <source>
        <dbReference type="ARBA" id="ARBA00022670"/>
    </source>
</evidence>
<dbReference type="OrthoDB" id="9815245at2"/>
<name>A0A1I3Z2M2_9PROT</name>
<dbReference type="CDD" id="cd12797">
    <property type="entry name" value="M23_peptidase"/>
    <property type="match status" value="1"/>
</dbReference>
<evidence type="ECO:0000313" key="12">
    <source>
        <dbReference type="Proteomes" id="UP000199533"/>
    </source>
</evidence>
<evidence type="ECO:0000256" key="2">
    <source>
        <dbReference type="ARBA" id="ARBA00004196"/>
    </source>
</evidence>
<dbReference type="InterPro" id="IPR016047">
    <property type="entry name" value="M23ase_b-sheet_dom"/>
</dbReference>
<dbReference type="Proteomes" id="UP000199533">
    <property type="component" value="Unassembled WGS sequence"/>
</dbReference>
<dbReference type="PANTHER" id="PTHR21666">
    <property type="entry name" value="PEPTIDASE-RELATED"/>
    <property type="match status" value="1"/>
</dbReference>
<dbReference type="Pfam" id="PF19425">
    <property type="entry name" value="Csd3_N2"/>
    <property type="match status" value="1"/>
</dbReference>
<comment type="subcellular location">
    <subcellularLocation>
        <location evidence="2">Cell envelope</location>
    </subcellularLocation>
</comment>
<dbReference type="InterPro" id="IPR045834">
    <property type="entry name" value="Csd3_N2"/>
</dbReference>
<evidence type="ECO:0000256" key="7">
    <source>
        <dbReference type="ARBA" id="ARBA00023049"/>
    </source>
</evidence>
<gene>
    <name evidence="11" type="ORF">SAMN05216302_100538</name>
</gene>
<evidence type="ECO:0000259" key="9">
    <source>
        <dbReference type="Pfam" id="PF19425"/>
    </source>
</evidence>
<dbReference type="InterPro" id="IPR050570">
    <property type="entry name" value="Cell_wall_metabolism_enzyme"/>
</dbReference>
<accession>A0A1I3Z2M2</accession>
<keyword evidence="3" id="KW-0645">Protease</keyword>
<dbReference type="Gene3D" id="3.10.450.350">
    <property type="match status" value="2"/>
</dbReference>
<protein>
    <submittedName>
        <fullName evidence="11">Murein DD-endopeptidase MepM and murein hydrolase activator NlpD, contain LysM domain</fullName>
    </submittedName>
</protein>
<evidence type="ECO:0000259" key="10">
    <source>
        <dbReference type="Pfam" id="PF22310"/>
    </source>
</evidence>
<dbReference type="EMBL" id="FOSP01000005">
    <property type="protein sequence ID" value="SFK37869.1"/>
    <property type="molecule type" value="Genomic_DNA"/>
</dbReference>
<dbReference type="InterPro" id="IPR054512">
    <property type="entry name" value="NMB0315-like_N"/>
</dbReference>
<dbReference type="GO" id="GO:0030313">
    <property type="term" value="C:cell envelope"/>
    <property type="evidence" value="ECO:0007669"/>
    <property type="project" value="UniProtKB-SubCell"/>
</dbReference>
<feature type="domain" description="DD-carboxypeptidase/endopeptidase Mpg-like N-terminal" evidence="10">
    <location>
        <begin position="80"/>
        <end position="145"/>
    </location>
</feature>
<keyword evidence="4" id="KW-0479">Metal-binding</keyword>
<dbReference type="AlphaFoldDB" id="A0A1I3Z2M2"/>
<evidence type="ECO:0000313" key="11">
    <source>
        <dbReference type="EMBL" id="SFK37869.1"/>
    </source>
</evidence>
<proteinExistence type="predicted"/>
<keyword evidence="6" id="KW-0862">Zinc</keyword>
<evidence type="ECO:0000256" key="4">
    <source>
        <dbReference type="ARBA" id="ARBA00022723"/>
    </source>
</evidence>
<dbReference type="Pfam" id="PF22310">
    <property type="entry name" value="NMB0315_dom_I"/>
    <property type="match status" value="1"/>
</dbReference>
<dbReference type="STRING" id="52441.SAMN05216302_100538"/>
<dbReference type="Pfam" id="PF01551">
    <property type="entry name" value="Peptidase_M23"/>
    <property type="match status" value="1"/>
</dbReference>
<evidence type="ECO:0000256" key="1">
    <source>
        <dbReference type="ARBA" id="ARBA00001947"/>
    </source>
</evidence>
<evidence type="ECO:0000256" key="6">
    <source>
        <dbReference type="ARBA" id="ARBA00022833"/>
    </source>
</evidence>
<evidence type="ECO:0000259" key="8">
    <source>
        <dbReference type="Pfam" id="PF01551"/>
    </source>
</evidence>
<dbReference type="Gene3D" id="2.70.70.10">
    <property type="entry name" value="Glucose Permease (Domain IIA)"/>
    <property type="match status" value="1"/>
</dbReference>
<feature type="domain" description="Csd3-like second N-terminal" evidence="9">
    <location>
        <begin position="175"/>
        <end position="294"/>
    </location>
</feature>
<organism evidence="11 12">
    <name type="scientific">Nitrosomonas aestuarii</name>
    <dbReference type="NCBI Taxonomy" id="52441"/>
    <lineage>
        <taxon>Bacteria</taxon>
        <taxon>Pseudomonadati</taxon>
        <taxon>Pseudomonadota</taxon>
        <taxon>Betaproteobacteria</taxon>
        <taxon>Nitrosomonadales</taxon>
        <taxon>Nitrosomonadaceae</taxon>
        <taxon>Nitrosomonas</taxon>
    </lineage>
</organism>
<sequence>MRFMPIRSKSRILAQKSHRLTKKTLRWLIVLSTIPLFGFVTAFGISPSSPSLQDVPIEEVVRDLYLPEVLPDPESASDQSFWRQESIRRGDTISAILDRLDVNQQDKLDFLRTARDSRAMRQLKPGKTVHAQTTADGSLLTLRYFFGNGELFLMEKTDQAFKMSEQKIELESQVQMKSGVVNSSLFAATDSAGIPNNVAAQMIEILASEIDFHRDLRKGDRFTVVYETLLDTNGEHAKTGKVLAVEFVNNSKAYQAIYFQSSNGDFGYYTPEGESLRKAFLRAPLDFSRISSGFTNARFHPVLKKWRAHKGIDYAAPTGTPVKATANGTVSFAGTQRGYGKLIILKHSDQYETAYGHLSGFTKGLTNGKRIKQGDIIGYVGMTGMATGPHLHYELRVNGVQRDPSKVILPTAPPIAKKDMPIFQNETESLVARLDIMRSLHFAALN</sequence>
<dbReference type="GO" id="GO:0004222">
    <property type="term" value="F:metalloendopeptidase activity"/>
    <property type="evidence" value="ECO:0007669"/>
    <property type="project" value="TreeGrafter"/>
</dbReference>
<dbReference type="InterPro" id="IPR011055">
    <property type="entry name" value="Dup_hybrid_motif"/>
</dbReference>
<dbReference type="GO" id="GO:0006508">
    <property type="term" value="P:proteolysis"/>
    <property type="evidence" value="ECO:0007669"/>
    <property type="project" value="UniProtKB-KW"/>
</dbReference>
<dbReference type="RefSeq" id="WP_090697534.1">
    <property type="nucleotide sequence ID" value="NZ_FOSP01000005.1"/>
</dbReference>
<comment type="cofactor">
    <cofactor evidence="1">
        <name>Zn(2+)</name>
        <dbReference type="ChEBI" id="CHEBI:29105"/>
    </cofactor>
</comment>
<dbReference type="GO" id="GO:0046872">
    <property type="term" value="F:metal ion binding"/>
    <property type="evidence" value="ECO:0007669"/>
    <property type="project" value="UniProtKB-KW"/>
</dbReference>
<dbReference type="PANTHER" id="PTHR21666:SF288">
    <property type="entry name" value="CELL DIVISION PROTEIN YTFB"/>
    <property type="match status" value="1"/>
</dbReference>
<dbReference type="SUPFAM" id="SSF51261">
    <property type="entry name" value="Duplicated hybrid motif"/>
    <property type="match status" value="1"/>
</dbReference>
<keyword evidence="5 11" id="KW-0378">Hydrolase</keyword>
<keyword evidence="7" id="KW-0482">Metalloprotease</keyword>
<evidence type="ECO:0000256" key="5">
    <source>
        <dbReference type="ARBA" id="ARBA00022801"/>
    </source>
</evidence>
<feature type="domain" description="M23ase beta-sheet core" evidence="8">
    <location>
        <begin position="308"/>
        <end position="404"/>
    </location>
</feature>
<reference evidence="12" key="1">
    <citation type="submission" date="2016-10" db="EMBL/GenBank/DDBJ databases">
        <authorList>
            <person name="Varghese N."/>
            <person name="Submissions S."/>
        </authorList>
    </citation>
    <scope>NUCLEOTIDE SEQUENCE [LARGE SCALE GENOMIC DNA]</scope>
    <source>
        <strain evidence="12">Nm69</strain>
    </source>
</reference>